<accession>A0ABU4HP31</accession>
<keyword evidence="6" id="KW-0732">Signal</keyword>
<evidence type="ECO:0000256" key="4">
    <source>
        <dbReference type="ARBA" id="ARBA00023136"/>
    </source>
</evidence>
<dbReference type="InterPro" id="IPR009908">
    <property type="entry name" value="Methylamine_util_MauE"/>
</dbReference>
<comment type="caution">
    <text evidence="8">The sequence shown here is derived from an EMBL/GenBank/DDBJ whole genome shotgun (WGS) entry which is preliminary data.</text>
</comment>
<evidence type="ECO:0000256" key="2">
    <source>
        <dbReference type="ARBA" id="ARBA00022692"/>
    </source>
</evidence>
<keyword evidence="9" id="KW-1185">Reference proteome</keyword>
<organism evidence="8 9">
    <name type="scientific">Conexibacter stalactiti</name>
    <dbReference type="NCBI Taxonomy" id="1940611"/>
    <lineage>
        <taxon>Bacteria</taxon>
        <taxon>Bacillati</taxon>
        <taxon>Actinomycetota</taxon>
        <taxon>Thermoleophilia</taxon>
        <taxon>Solirubrobacterales</taxon>
        <taxon>Conexibacteraceae</taxon>
        <taxon>Conexibacter</taxon>
    </lineage>
</organism>
<name>A0ABU4HP31_9ACTN</name>
<feature type="domain" description="Methylamine utilisation protein MauE" evidence="7">
    <location>
        <begin position="2"/>
        <end position="106"/>
    </location>
</feature>
<keyword evidence="2 5" id="KW-0812">Transmembrane</keyword>
<sequence>MLASVANALLALVLLASAGAKLAHPAAAQAALATHGLATSRARTLAWAAAIVVEAALAVAVALGSAPAAYAAAALMAAFALLLVRALRRGRAGQPCGCLGARGRVGAPAVA</sequence>
<comment type="subcellular location">
    <subcellularLocation>
        <location evidence="1">Membrane</location>
        <topology evidence="1">Multi-pass membrane protein</topology>
    </subcellularLocation>
</comment>
<dbReference type="Pfam" id="PF07291">
    <property type="entry name" value="MauE"/>
    <property type="match status" value="1"/>
</dbReference>
<evidence type="ECO:0000313" key="8">
    <source>
        <dbReference type="EMBL" id="MDW5595071.1"/>
    </source>
</evidence>
<protein>
    <submittedName>
        <fullName evidence="8">MauE/DoxX family redox-associated membrane protein</fullName>
    </submittedName>
</protein>
<gene>
    <name evidence="8" type="ORF">R7226_12020</name>
</gene>
<feature type="non-terminal residue" evidence="8">
    <location>
        <position position="111"/>
    </location>
</feature>
<evidence type="ECO:0000259" key="7">
    <source>
        <dbReference type="Pfam" id="PF07291"/>
    </source>
</evidence>
<proteinExistence type="predicted"/>
<reference evidence="9" key="1">
    <citation type="submission" date="2023-07" db="EMBL/GenBank/DDBJ databases">
        <title>Conexibacter stalactiti sp. nov., isolated from stalactites in a lava cave and emended description of the genus Conexibacter.</title>
        <authorList>
            <person name="Lee S.D."/>
        </authorList>
    </citation>
    <scope>NUCLEOTIDE SEQUENCE [LARGE SCALE GENOMIC DNA]</scope>
    <source>
        <strain evidence="9">KCTC 39840</strain>
    </source>
</reference>
<feature type="transmembrane region" description="Helical" evidence="5">
    <location>
        <begin position="57"/>
        <end position="84"/>
    </location>
</feature>
<evidence type="ECO:0000256" key="1">
    <source>
        <dbReference type="ARBA" id="ARBA00004141"/>
    </source>
</evidence>
<feature type="chain" id="PRO_5045883004" evidence="6">
    <location>
        <begin position="24"/>
        <end position="111"/>
    </location>
</feature>
<dbReference type="EMBL" id="JAWSTH010000027">
    <property type="protein sequence ID" value="MDW5595071.1"/>
    <property type="molecule type" value="Genomic_DNA"/>
</dbReference>
<dbReference type="Proteomes" id="UP001284601">
    <property type="component" value="Unassembled WGS sequence"/>
</dbReference>
<keyword evidence="4 5" id="KW-0472">Membrane</keyword>
<keyword evidence="3 5" id="KW-1133">Transmembrane helix</keyword>
<evidence type="ECO:0000313" key="9">
    <source>
        <dbReference type="Proteomes" id="UP001284601"/>
    </source>
</evidence>
<reference evidence="8 9" key="2">
    <citation type="submission" date="2023-10" db="EMBL/GenBank/DDBJ databases">
        <authorList>
            <person name="Han X.F."/>
        </authorList>
    </citation>
    <scope>NUCLEOTIDE SEQUENCE [LARGE SCALE GENOMIC DNA]</scope>
    <source>
        <strain evidence="8 9">KCTC 39840</strain>
    </source>
</reference>
<feature type="signal peptide" evidence="6">
    <location>
        <begin position="1"/>
        <end position="23"/>
    </location>
</feature>
<evidence type="ECO:0000256" key="5">
    <source>
        <dbReference type="SAM" id="Phobius"/>
    </source>
</evidence>
<dbReference type="RefSeq" id="WP_318597405.1">
    <property type="nucleotide sequence ID" value="NZ_JAWSTH010000027.1"/>
</dbReference>
<evidence type="ECO:0000256" key="3">
    <source>
        <dbReference type="ARBA" id="ARBA00022989"/>
    </source>
</evidence>
<evidence type="ECO:0000256" key="6">
    <source>
        <dbReference type="SAM" id="SignalP"/>
    </source>
</evidence>